<dbReference type="KEGG" id="pah:Poras_0520"/>
<keyword evidence="5" id="KW-1185">Reference proteome</keyword>
<organism evidence="4 5">
    <name type="scientific">Porphyromonas asaccharolytica (strain ATCC 25260 / DSM 20707 / BCRC 10618 / CCUG 7834 / JCM 6326 / LMG 13178 / VPI 4198 / B440)</name>
    <name type="common">Bacteroides asaccharolyticus</name>
    <dbReference type="NCBI Taxonomy" id="879243"/>
    <lineage>
        <taxon>Bacteria</taxon>
        <taxon>Pseudomonadati</taxon>
        <taxon>Bacteroidota</taxon>
        <taxon>Bacteroidia</taxon>
        <taxon>Bacteroidales</taxon>
        <taxon>Porphyromonadaceae</taxon>
        <taxon>Porphyromonas</taxon>
    </lineage>
</organism>
<name>F4KNK3_PORAD</name>
<dbReference type="InterPro" id="IPR041700">
    <property type="entry name" value="OMP_b-brl_3"/>
</dbReference>
<dbReference type="PANTHER" id="PTHR40980:SF3">
    <property type="entry name" value="TONB-DEPENDENT RECEPTOR-LIKE BETA-BARREL DOMAIN-CONTAINING PROTEIN"/>
    <property type="match status" value="1"/>
</dbReference>
<dbReference type="EMBL" id="CP002689">
    <property type="protein sequence ID" value="AEE12474.1"/>
    <property type="molecule type" value="Genomic_DNA"/>
</dbReference>
<evidence type="ECO:0000259" key="2">
    <source>
        <dbReference type="Pfam" id="PF07715"/>
    </source>
</evidence>
<dbReference type="OrthoDB" id="8764943at2"/>
<evidence type="ECO:0000313" key="4">
    <source>
        <dbReference type="EMBL" id="AEE12474.1"/>
    </source>
</evidence>
<gene>
    <name evidence="4" type="ordered locus">Poras_0520</name>
</gene>
<dbReference type="Pfam" id="PF07715">
    <property type="entry name" value="Plug"/>
    <property type="match status" value="1"/>
</dbReference>
<dbReference type="Proteomes" id="UP000006545">
    <property type="component" value="Chromosome"/>
</dbReference>
<dbReference type="InterPro" id="IPR012910">
    <property type="entry name" value="Plug_dom"/>
</dbReference>
<feature type="domain" description="Outer membrane protein beta-barrel" evidence="3">
    <location>
        <begin position="378"/>
        <end position="797"/>
    </location>
</feature>
<dbReference type="InterPro" id="IPR008969">
    <property type="entry name" value="CarboxyPept-like_regulatory"/>
</dbReference>
<dbReference type="InterPro" id="IPR037066">
    <property type="entry name" value="Plug_dom_sf"/>
</dbReference>
<keyword evidence="4" id="KW-0675">Receptor</keyword>
<dbReference type="SUPFAM" id="SSF49464">
    <property type="entry name" value="Carboxypeptidase regulatory domain-like"/>
    <property type="match status" value="1"/>
</dbReference>
<feature type="compositionally biased region" description="Gly residues" evidence="1">
    <location>
        <begin position="827"/>
        <end position="837"/>
    </location>
</feature>
<evidence type="ECO:0000313" key="5">
    <source>
        <dbReference type="Proteomes" id="UP000006545"/>
    </source>
</evidence>
<evidence type="ECO:0000259" key="3">
    <source>
        <dbReference type="Pfam" id="PF14905"/>
    </source>
</evidence>
<evidence type="ECO:0000256" key="1">
    <source>
        <dbReference type="SAM" id="MobiDB-lite"/>
    </source>
</evidence>
<dbReference type="PANTHER" id="PTHR40980">
    <property type="entry name" value="PLUG DOMAIN-CONTAINING PROTEIN"/>
    <property type="match status" value="1"/>
</dbReference>
<protein>
    <submittedName>
        <fullName evidence="4">TonB-dependent receptor plug</fullName>
    </submittedName>
</protein>
<reference evidence="5" key="1">
    <citation type="submission" date="2011-04" db="EMBL/GenBank/DDBJ databases">
        <title>The complete genome of Porphyromonas asaccharolytica DSM 20707.</title>
        <authorList>
            <person name="Lucas S."/>
            <person name="Han J."/>
            <person name="Lapidus A."/>
            <person name="Bruce D."/>
            <person name="Goodwin L."/>
            <person name="Pitluck S."/>
            <person name="Peters L."/>
            <person name="Kyrpides N."/>
            <person name="Mavromatis K."/>
            <person name="Ivanova N."/>
            <person name="Ovchinnikova G."/>
            <person name="Pagani I."/>
            <person name="Lu M."/>
            <person name="Detter J.C."/>
            <person name="Tapia R."/>
            <person name="Han C."/>
            <person name="Land M."/>
            <person name="Hauser L."/>
            <person name="Markowitz V."/>
            <person name="Cheng J.-F."/>
            <person name="Hugenholtz P."/>
            <person name="Woyke T."/>
            <person name="Wu D."/>
            <person name="Gronow S."/>
            <person name="Wellnitz S."/>
            <person name="Brambilla E."/>
            <person name="Klenk H.-P."/>
            <person name="Eisen J.A."/>
        </authorList>
    </citation>
    <scope>NUCLEOTIDE SEQUENCE [LARGE SCALE GENOMIC DNA]</scope>
    <source>
        <strain evidence="5">ATCC 25260 / DSM 20707 / VPI 4198</strain>
    </source>
</reference>
<dbReference type="HOGENOM" id="CLU_017617_0_1_10"/>
<sequence>MVITHSMTTFAQQKSIEMQQVSGSVLMATNRSPVPFANVHAITQRGEQLDTLSQVSDHIGRFIFTLEEGREYRFVATFIGMECQEVTILPEEYGTDRPVVILMQESTTELDEVRVVAARPLFKVDIDRIAYSVKDDPSAQSSTLLDMLRKVPLVTVDGQDNIQVKGSSSFKIYMNGKPSKMMDQDPSTVLRSIPASLVQNIEVITDPGVKYDAEGVGAILNIVTESKEEMEGLAGSVTVGTHYTNKKVGGNGSLSLTGKKGKFGFSGSYNFNYMPHTTQTVLTTRTSDVALSHSDASTGNNAKVHMGNLSASYDISPRDLLSANLSLMRVNSLSLSKVTSHDYAPQDLTMAAPISTTTYDSSTKSLYSTIETSVDYQHSTDLQGELLTLSYRYAGNPTEADELMSINYLIPTERLLQQQTINRGNLHEHTGQIDYVRPFGQMHTLETGVKYIARLGNTDPTYLFRVGSEGEWNSGGAFDQKIASAGAMRYRQQVIGAYASYALHVGVFGFKTGVRGEYGLNNIYYPNNPSDNFKNQFLDWVPEVNLSYNFSPTQQIGFAYRFNVARPNIMQLNPTRNQGSPYEIQYGNPNLENEHRHSGTLSFSTFSNRFMLQASLIGQLCNNAIGVYNFADPSNPKLIHFTWGNIGRNWSTILTLYSSYMPTLWLRIMGGGMYGYHSFESFGKINSTANIYAWKNGGWGGQLWFQAMFTLPKSWSATLSGGYVQQGVALNMDNYNLWWNNVNISKKFLKDLLTVGAYVQNPFTPVMRLNIHGHGPGNNVTTIVSRSNFSVGINLTYNFGQMKQNVSKARHTIVNDDLSTGSNNTNGQGGGITESVK</sequence>
<feature type="region of interest" description="Disordered" evidence="1">
    <location>
        <begin position="816"/>
        <end position="837"/>
    </location>
</feature>
<dbReference type="Pfam" id="PF14905">
    <property type="entry name" value="OMP_b-brl_3"/>
    <property type="match status" value="1"/>
</dbReference>
<proteinExistence type="predicted"/>
<dbReference type="eggNOG" id="COG4771">
    <property type="taxonomic scope" value="Bacteria"/>
</dbReference>
<dbReference type="AlphaFoldDB" id="F4KNK3"/>
<dbReference type="STRING" id="879243.Poras_0520"/>
<dbReference type="SUPFAM" id="SSF56935">
    <property type="entry name" value="Porins"/>
    <property type="match status" value="1"/>
</dbReference>
<dbReference type="Gene3D" id="2.170.130.10">
    <property type="entry name" value="TonB-dependent receptor, plug domain"/>
    <property type="match status" value="1"/>
</dbReference>
<accession>F4KNK3</accession>
<feature type="domain" description="TonB-dependent receptor plug" evidence="2">
    <location>
        <begin position="134"/>
        <end position="218"/>
    </location>
</feature>